<evidence type="ECO:0000256" key="4">
    <source>
        <dbReference type="ARBA" id="ARBA00015038"/>
    </source>
</evidence>
<dbReference type="InterPro" id="IPR045860">
    <property type="entry name" value="Snake_toxin-like_sf"/>
</dbReference>
<comment type="caution">
    <text evidence="17">The sequence shown here is derived from an EMBL/GenBank/DDBJ whole genome shotgun (WGS) entry which is preliminary data.</text>
</comment>
<evidence type="ECO:0000256" key="7">
    <source>
        <dbReference type="ARBA" id="ARBA00022729"/>
    </source>
</evidence>
<dbReference type="EMBL" id="JAOTOJ010000001">
    <property type="protein sequence ID" value="KAK9409907.1"/>
    <property type="molecule type" value="Genomic_DNA"/>
</dbReference>
<dbReference type="SMART" id="SM00134">
    <property type="entry name" value="LU"/>
    <property type="match status" value="1"/>
</dbReference>
<dbReference type="AlphaFoldDB" id="A0AAW1C7D7"/>
<dbReference type="SUPFAM" id="SSF57302">
    <property type="entry name" value="Snake toxin-like"/>
    <property type="match status" value="1"/>
</dbReference>
<name>A0AAW1C7D7_CROAD</name>
<feature type="chain" id="PRO_5043968216" description="CD59 glycoprotein" evidence="15">
    <location>
        <begin position="22"/>
        <end position="202"/>
    </location>
</feature>
<evidence type="ECO:0000256" key="6">
    <source>
        <dbReference type="ARBA" id="ARBA00022622"/>
    </source>
</evidence>
<evidence type="ECO:0000256" key="5">
    <source>
        <dbReference type="ARBA" id="ARBA00022525"/>
    </source>
</evidence>
<evidence type="ECO:0000256" key="2">
    <source>
        <dbReference type="ARBA" id="ARBA00004613"/>
    </source>
</evidence>
<evidence type="ECO:0000259" key="16">
    <source>
        <dbReference type="SMART" id="SM00134"/>
    </source>
</evidence>
<keyword evidence="7 15" id="KW-0732">Signal</keyword>
<sequence>MNYILLAAFIILTISCTSGYALRCYICEQSPFLCRTNLTCSEEDDACLQIRMVNLRTYRCWKMSKCGKDVIAEEFSVDSFRHLCCQRDFCNKSPSLLVSTTPFGISAAIVVGPASPESDTLLSRIESARRGLAAAVVVSFSRGALGIRLLVWESPCCLSVLLLNRRHKEDEIPFAQCCHYCLCSGFVSPFRKCFSVLQLSNC</sequence>
<dbReference type="InterPro" id="IPR016054">
    <property type="entry name" value="LY6_UPA_recep-like"/>
</dbReference>
<keyword evidence="18" id="KW-1185">Reference proteome</keyword>
<evidence type="ECO:0000256" key="3">
    <source>
        <dbReference type="ARBA" id="ARBA00011481"/>
    </source>
</evidence>
<keyword evidence="10" id="KW-0325">Glycoprotein</keyword>
<dbReference type="Gene3D" id="2.10.60.10">
    <property type="entry name" value="CD59"/>
    <property type="match status" value="1"/>
</dbReference>
<keyword evidence="6" id="KW-0336">GPI-anchor</keyword>
<keyword evidence="5" id="KW-0964">Secreted</keyword>
<evidence type="ECO:0000256" key="14">
    <source>
        <dbReference type="ARBA" id="ARBA00031867"/>
    </source>
</evidence>
<dbReference type="Pfam" id="PF25152">
    <property type="entry name" value="CD59"/>
    <property type="match status" value="1"/>
</dbReference>
<dbReference type="CDD" id="cd23554">
    <property type="entry name" value="TFP_LU_ECD_CD59"/>
    <property type="match status" value="1"/>
</dbReference>
<dbReference type="GO" id="GO:0098552">
    <property type="term" value="C:side of membrane"/>
    <property type="evidence" value="ECO:0007669"/>
    <property type="project" value="UniProtKB-KW"/>
</dbReference>
<evidence type="ECO:0000313" key="17">
    <source>
        <dbReference type="EMBL" id="KAK9409907.1"/>
    </source>
</evidence>
<evidence type="ECO:0000256" key="12">
    <source>
        <dbReference type="ARBA" id="ARBA00029920"/>
    </source>
</evidence>
<dbReference type="InterPro" id="IPR056949">
    <property type="entry name" value="CD59"/>
</dbReference>
<evidence type="ECO:0000256" key="11">
    <source>
        <dbReference type="ARBA" id="ARBA00023288"/>
    </source>
</evidence>
<evidence type="ECO:0000313" key="18">
    <source>
        <dbReference type="Proteomes" id="UP001474421"/>
    </source>
</evidence>
<dbReference type="PROSITE" id="PS00983">
    <property type="entry name" value="LY6_UPAR"/>
    <property type="match status" value="1"/>
</dbReference>
<gene>
    <name evidence="17" type="ORF">NXF25_001082</name>
</gene>
<dbReference type="InterPro" id="IPR018363">
    <property type="entry name" value="CD59_antigen_CS"/>
</dbReference>
<evidence type="ECO:0000256" key="13">
    <source>
        <dbReference type="ARBA" id="ARBA00031590"/>
    </source>
</evidence>
<keyword evidence="9" id="KW-1015">Disulfide bond</keyword>
<evidence type="ECO:0000256" key="1">
    <source>
        <dbReference type="ARBA" id="ARBA00004589"/>
    </source>
</evidence>
<feature type="signal peptide" evidence="15">
    <location>
        <begin position="1"/>
        <end position="21"/>
    </location>
</feature>
<proteinExistence type="predicted"/>
<evidence type="ECO:0000256" key="8">
    <source>
        <dbReference type="ARBA" id="ARBA00023136"/>
    </source>
</evidence>
<protein>
    <recommendedName>
        <fullName evidence="4">CD59 glycoprotein</fullName>
    </recommendedName>
    <alternativeName>
        <fullName evidence="13">MAC-inhibitory protein</fullName>
    </alternativeName>
    <alternativeName>
        <fullName evidence="14">Membrane attack complex inhibition factor</fullName>
    </alternativeName>
    <alternativeName>
        <fullName evidence="12">Protectin</fullName>
    </alternativeName>
</protein>
<evidence type="ECO:0000256" key="9">
    <source>
        <dbReference type="ARBA" id="ARBA00023157"/>
    </source>
</evidence>
<keyword evidence="8" id="KW-0472">Membrane</keyword>
<evidence type="ECO:0000256" key="10">
    <source>
        <dbReference type="ARBA" id="ARBA00023180"/>
    </source>
</evidence>
<organism evidence="17 18">
    <name type="scientific">Crotalus adamanteus</name>
    <name type="common">Eastern diamondback rattlesnake</name>
    <dbReference type="NCBI Taxonomy" id="8729"/>
    <lineage>
        <taxon>Eukaryota</taxon>
        <taxon>Metazoa</taxon>
        <taxon>Chordata</taxon>
        <taxon>Craniata</taxon>
        <taxon>Vertebrata</taxon>
        <taxon>Euteleostomi</taxon>
        <taxon>Lepidosauria</taxon>
        <taxon>Squamata</taxon>
        <taxon>Bifurcata</taxon>
        <taxon>Unidentata</taxon>
        <taxon>Episquamata</taxon>
        <taxon>Toxicofera</taxon>
        <taxon>Serpentes</taxon>
        <taxon>Colubroidea</taxon>
        <taxon>Viperidae</taxon>
        <taxon>Crotalinae</taxon>
        <taxon>Crotalus</taxon>
    </lineage>
</organism>
<feature type="domain" description="UPAR/Ly6" evidence="16">
    <location>
        <begin position="22"/>
        <end position="104"/>
    </location>
</feature>
<comment type="subcellular location">
    <subcellularLocation>
        <location evidence="1">Membrane</location>
        <topology evidence="1">Lipid-anchor</topology>
        <topology evidence="1">GPI-anchor</topology>
    </subcellularLocation>
    <subcellularLocation>
        <location evidence="2">Secreted</location>
    </subcellularLocation>
</comment>
<dbReference type="GO" id="GO:0005576">
    <property type="term" value="C:extracellular region"/>
    <property type="evidence" value="ECO:0007669"/>
    <property type="project" value="UniProtKB-SubCell"/>
</dbReference>
<evidence type="ECO:0000256" key="15">
    <source>
        <dbReference type="SAM" id="SignalP"/>
    </source>
</evidence>
<comment type="subunit">
    <text evidence="3">Interacts with T-cell surface antigen CD2.</text>
</comment>
<keyword evidence="11" id="KW-0449">Lipoprotein</keyword>
<dbReference type="Proteomes" id="UP001474421">
    <property type="component" value="Unassembled WGS sequence"/>
</dbReference>
<reference evidence="17 18" key="1">
    <citation type="journal article" date="2024" name="Proc. Natl. Acad. Sci. U.S.A.">
        <title>The genetic regulatory architecture and epigenomic basis for age-related changes in rattlesnake venom.</title>
        <authorList>
            <person name="Hogan M.P."/>
            <person name="Holding M.L."/>
            <person name="Nystrom G.S."/>
            <person name="Colston T.J."/>
            <person name="Bartlett D.A."/>
            <person name="Mason A.J."/>
            <person name="Ellsworth S.A."/>
            <person name="Rautsaw R.M."/>
            <person name="Lawrence K.C."/>
            <person name="Strickland J.L."/>
            <person name="He B."/>
            <person name="Fraser P."/>
            <person name="Margres M.J."/>
            <person name="Gilbert D.M."/>
            <person name="Gibbs H.L."/>
            <person name="Parkinson C.L."/>
            <person name="Rokyta D.R."/>
        </authorList>
    </citation>
    <scope>NUCLEOTIDE SEQUENCE [LARGE SCALE GENOMIC DNA]</scope>
    <source>
        <strain evidence="17">DRR0105</strain>
    </source>
</reference>
<accession>A0AAW1C7D7</accession>